<accession>A0A6D2I9R8</accession>
<sequence length="103" mass="11694">MNNSIWVIVDRLTKVAHLLAVRDSDKVETLAELYINQIVKLHGVPADIVSDRDPRFTAAFWKALLGAMGTELNLNTTFHPETDGQTERTIRTLEDMIRMCILD</sequence>
<dbReference type="SUPFAM" id="SSF53098">
    <property type="entry name" value="Ribonuclease H-like"/>
    <property type="match status" value="1"/>
</dbReference>
<dbReference type="PANTHER" id="PTHR35046">
    <property type="entry name" value="ZINC KNUCKLE (CCHC-TYPE) FAMILY PROTEIN"/>
    <property type="match status" value="1"/>
</dbReference>
<keyword evidence="3" id="KW-1185">Reference proteome</keyword>
<comment type="caution">
    <text evidence="2">The sequence shown here is derived from an EMBL/GenBank/DDBJ whole genome shotgun (WGS) entry which is preliminary data.</text>
</comment>
<dbReference type="InterPro" id="IPR001584">
    <property type="entry name" value="Integrase_cat-core"/>
</dbReference>
<dbReference type="PROSITE" id="PS50994">
    <property type="entry name" value="INTEGRASE"/>
    <property type="match status" value="1"/>
</dbReference>
<dbReference type="OrthoDB" id="1109130at2759"/>
<evidence type="ECO:0000313" key="3">
    <source>
        <dbReference type="Proteomes" id="UP000467841"/>
    </source>
</evidence>
<dbReference type="GO" id="GO:0003676">
    <property type="term" value="F:nucleic acid binding"/>
    <property type="evidence" value="ECO:0007669"/>
    <property type="project" value="InterPro"/>
</dbReference>
<proteinExistence type="predicted"/>
<dbReference type="PANTHER" id="PTHR35046:SF26">
    <property type="entry name" value="RNA-DIRECTED DNA POLYMERASE"/>
    <property type="match status" value="1"/>
</dbReference>
<dbReference type="Gene3D" id="3.30.420.10">
    <property type="entry name" value="Ribonuclease H-like superfamily/Ribonuclease H"/>
    <property type="match status" value="1"/>
</dbReference>
<dbReference type="AlphaFoldDB" id="A0A6D2I9R8"/>
<name>A0A6D2I9R8_9BRAS</name>
<evidence type="ECO:0000259" key="1">
    <source>
        <dbReference type="PROSITE" id="PS50994"/>
    </source>
</evidence>
<evidence type="ECO:0000313" key="2">
    <source>
        <dbReference type="EMBL" id="CAA7023604.1"/>
    </source>
</evidence>
<dbReference type="InterPro" id="IPR036397">
    <property type="entry name" value="RNaseH_sf"/>
</dbReference>
<protein>
    <recommendedName>
        <fullName evidence="1">Integrase catalytic domain-containing protein</fullName>
    </recommendedName>
</protein>
<dbReference type="InterPro" id="IPR012337">
    <property type="entry name" value="RNaseH-like_sf"/>
</dbReference>
<dbReference type="EMBL" id="CACVBM020000799">
    <property type="protein sequence ID" value="CAA7023604.1"/>
    <property type="molecule type" value="Genomic_DNA"/>
</dbReference>
<organism evidence="2 3">
    <name type="scientific">Microthlaspi erraticum</name>
    <dbReference type="NCBI Taxonomy" id="1685480"/>
    <lineage>
        <taxon>Eukaryota</taxon>
        <taxon>Viridiplantae</taxon>
        <taxon>Streptophyta</taxon>
        <taxon>Embryophyta</taxon>
        <taxon>Tracheophyta</taxon>
        <taxon>Spermatophyta</taxon>
        <taxon>Magnoliopsida</taxon>
        <taxon>eudicotyledons</taxon>
        <taxon>Gunneridae</taxon>
        <taxon>Pentapetalae</taxon>
        <taxon>rosids</taxon>
        <taxon>malvids</taxon>
        <taxon>Brassicales</taxon>
        <taxon>Brassicaceae</taxon>
        <taxon>Coluteocarpeae</taxon>
        <taxon>Microthlaspi</taxon>
    </lineage>
</organism>
<reference evidence="2" key="1">
    <citation type="submission" date="2020-01" db="EMBL/GenBank/DDBJ databases">
        <authorList>
            <person name="Mishra B."/>
        </authorList>
    </citation>
    <scope>NUCLEOTIDE SEQUENCE [LARGE SCALE GENOMIC DNA]</scope>
</reference>
<feature type="domain" description="Integrase catalytic" evidence="1">
    <location>
        <begin position="1"/>
        <end position="103"/>
    </location>
</feature>
<gene>
    <name evidence="2" type="ORF">MERR_LOCUS10839</name>
</gene>
<dbReference type="Proteomes" id="UP000467841">
    <property type="component" value="Unassembled WGS sequence"/>
</dbReference>
<dbReference type="GO" id="GO:0015074">
    <property type="term" value="P:DNA integration"/>
    <property type="evidence" value="ECO:0007669"/>
    <property type="project" value="InterPro"/>
</dbReference>